<dbReference type="InterPro" id="IPR020549">
    <property type="entry name" value="YbeY_CS"/>
</dbReference>
<protein>
    <recommendedName>
        <fullName evidence="7">Endoribonuclease YbeY</fullName>
        <ecNumber evidence="7">3.1.-.-</ecNumber>
    </recommendedName>
</protein>
<keyword evidence="5 7" id="KW-0378">Hydrolase</keyword>
<keyword evidence="6 7" id="KW-0862">Zinc</keyword>
<dbReference type="InterPro" id="IPR023091">
    <property type="entry name" value="MetalPrtase_cat_dom_sf_prd"/>
</dbReference>
<keyword evidence="7" id="KW-0963">Cytoplasm</keyword>
<organism evidence="8 9">
    <name type="scientific">Candidatus Nealsonbacteria bacterium CG09_land_8_20_14_0_10_42_14</name>
    <dbReference type="NCBI Taxonomy" id="1974707"/>
    <lineage>
        <taxon>Bacteria</taxon>
        <taxon>Candidatus Nealsoniibacteriota</taxon>
    </lineage>
</organism>
<evidence type="ECO:0000256" key="2">
    <source>
        <dbReference type="ARBA" id="ARBA00022722"/>
    </source>
</evidence>
<accession>A0A2H0WZZ6</accession>
<evidence type="ECO:0000313" key="8">
    <source>
        <dbReference type="EMBL" id="PIS17509.1"/>
    </source>
</evidence>
<keyword evidence="7" id="KW-0698">rRNA processing</keyword>
<keyword evidence="3 7" id="KW-0479">Metal-binding</keyword>
<evidence type="ECO:0000256" key="6">
    <source>
        <dbReference type="ARBA" id="ARBA00022833"/>
    </source>
</evidence>
<evidence type="ECO:0000256" key="1">
    <source>
        <dbReference type="ARBA" id="ARBA00010875"/>
    </source>
</evidence>
<gene>
    <name evidence="7 8" type="primary">ybeY</name>
    <name evidence="8" type="ORF">COT59_00300</name>
</gene>
<dbReference type="GO" id="GO:0004222">
    <property type="term" value="F:metalloendopeptidase activity"/>
    <property type="evidence" value="ECO:0007669"/>
    <property type="project" value="InterPro"/>
</dbReference>
<dbReference type="GO" id="GO:0006364">
    <property type="term" value="P:rRNA processing"/>
    <property type="evidence" value="ECO:0007669"/>
    <property type="project" value="UniProtKB-UniRule"/>
</dbReference>
<keyword evidence="4 7" id="KW-0255">Endonuclease</keyword>
<dbReference type="GO" id="GO:0008270">
    <property type="term" value="F:zinc ion binding"/>
    <property type="evidence" value="ECO:0007669"/>
    <property type="project" value="UniProtKB-UniRule"/>
</dbReference>
<evidence type="ECO:0000256" key="5">
    <source>
        <dbReference type="ARBA" id="ARBA00022801"/>
    </source>
</evidence>
<dbReference type="PANTHER" id="PTHR46986:SF1">
    <property type="entry name" value="ENDORIBONUCLEASE YBEY, CHLOROPLASTIC"/>
    <property type="match status" value="1"/>
</dbReference>
<reference evidence="9" key="1">
    <citation type="submission" date="2017-09" db="EMBL/GenBank/DDBJ databases">
        <title>Depth-based differentiation of microbial function through sediment-hosted aquifers and enrichment of novel symbionts in the deep terrestrial subsurface.</title>
        <authorList>
            <person name="Probst A.J."/>
            <person name="Ladd B."/>
            <person name="Jarett J.K."/>
            <person name="Geller-Mcgrath D.E."/>
            <person name="Sieber C.M.K."/>
            <person name="Emerson J.B."/>
            <person name="Anantharaman K."/>
            <person name="Thomas B.C."/>
            <person name="Malmstrom R."/>
            <person name="Stieglmeier M."/>
            <person name="Klingl A."/>
            <person name="Woyke T."/>
            <person name="Ryan C.M."/>
            <person name="Banfield J.F."/>
        </authorList>
    </citation>
    <scope>NUCLEOTIDE SEQUENCE [LARGE SCALE GENOMIC DNA]</scope>
</reference>
<dbReference type="AlphaFoldDB" id="A0A2H0WZZ6"/>
<evidence type="ECO:0000256" key="3">
    <source>
        <dbReference type="ARBA" id="ARBA00022723"/>
    </source>
</evidence>
<comment type="caution">
    <text evidence="8">The sequence shown here is derived from an EMBL/GenBank/DDBJ whole genome shotgun (WGS) entry which is preliminary data.</text>
</comment>
<dbReference type="PANTHER" id="PTHR46986">
    <property type="entry name" value="ENDORIBONUCLEASE YBEY, CHLOROPLASTIC"/>
    <property type="match status" value="1"/>
</dbReference>
<dbReference type="PROSITE" id="PS01306">
    <property type="entry name" value="UPF0054"/>
    <property type="match status" value="1"/>
</dbReference>
<evidence type="ECO:0000256" key="4">
    <source>
        <dbReference type="ARBA" id="ARBA00022759"/>
    </source>
</evidence>
<dbReference type="Gene3D" id="3.40.390.30">
    <property type="entry name" value="Metalloproteases ('zincins'), catalytic domain"/>
    <property type="match status" value="1"/>
</dbReference>
<comment type="function">
    <text evidence="7">Single strand-specific metallo-endoribonuclease involved in late-stage 70S ribosome quality control and in maturation of the 3' terminus of the 16S rRNA.</text>
</comment>
<keyword evidence="2 7" id="KW-0540">Nuclease</keyword>
<dbReference type="EC" id="3.1.-.-" evidence="7"/>
<evidence type="ECO:0000256" key="7">
    <source>
        <dbReference type="HAMAP-Rule" id="MF_00009"/>
    </source>
</evidence>
<name>A0A2H0WZZ6_9BACT</name>
<dbReference type="EMBL" id="PEZD01000007">
    <property type="protein sequence ID" value="PIS17509.1"/>
    <property type="molecule type" value="Genomic_DNA"/>
</dbReference>
<feature type="binding site" evidence="7">
    <location>
        <position position="110"/>
    </location>
    <ligand>
        <name>Zn(2+)</name>
        <dbReference type="ChEBI" id="CHEBI:29105"/>
        <note>catalytic</note>
    </ligand>
</feature>
<comment type="cofactor">
    <cofactor evidence="7">
        <name>Zn(2+)</name>
        <dbReference type="ChEBI" id="CHEBI:29105"/>
    </cofactor>
    <text evidence="7">Binds 1 zinc ion.</text>
</comment>
<dbReference type="Pfam" id="PF02130">
    <property type="entry name" value="YbeY"/>
    <property type="match status" value="1"/>
</dbReference>
<proteinExistence type="inferred from homology"/>
<dbReference type="SUPFAM" id="SSF55486">
    <property type="entry name" value="Metalloproteases ('zincins'), catalytic domain"/>
    <property type="match status" value="1"/>
</dbReference>
<comment type="subcellular location">
    <subcellularLocation>
        <location evidence="7">Cytoplasm</location>
    </subcellularLocation>
</comment>
<comment type="similarity">
    <text evidence="1 7">Belongs to the endoribonuclease YbeY family.</text>
</comment>
<dbReference type="GO" id="GO:0005737">
    <property type="term" value="C:cytoplasm"/>
    <property type="evidence" value="ECO:0007669"/>
    <property type="project" value="UniProtKB-SubCell"/>
</dbReference>
<dbReference type="Proteomes" id="UP000229675">
    <property type="component" value="Unassembled WGS sequence"/>
</dbReference>
<feature type="binding site" evidence="7">
    <location>
        <position position="106"/>
    </location>
    <ligand>
        <name>Zn(2+)</name>
        <dbReference type="ChEBI" id="CHEBI:29105"/>
        <note>catalytic</note>
    </ligand>
</feature>
<keyword evidence="7" id="KW-0690">Ribosome biogenesis</keyword>
<evidence type="ECO:0000313" key="9">
    <source>
        <dbReference type="Proteomes" id="UP000229675"/>
    </source>
</evidence>
<dbReference type="GO" id="GO:0004521">
    <property type="term" value="F:RNA endonuclease activity"/>
    <property type="evidence" value="ECO:0007669"/>
    <property type="project" value="UniProtKB-UniRule"/>
</dbReference>
<dbReference type="InterPro" id="IPR002036">
    <property type="entry name" value="YbeY"/>
</dbReference>
<dbReference type="NCBIfam" id="TIGR00043">
    <property type="entry name" value="rRNA maturation RNase YbeY"/>
    <property type="match status" value="1"/>
</dbReference>
<sequence length="128" mass="14909">MSPFISMVEVNNLTQRKVDKKLLKGVAKKVLKGENKKELGLSVVLVGQARIRELNRKYRRKNKATDVLSFQYDDYGEVVICLKEVRKNAERFGSAFQKELNRVLIHGILHILGYGHKKMEKRQNYYLT</sequence>
<feature type="binding site" evidence="7">
    <location>
        <position position="116"/>
    </location>
    <ligand>
        <name>Zn(2+)</name>
        <dbReference type="ChEBI" id="CHEBI:29105"/>
        <note>catalytic</note>
    </ligand>
</feature>
<dbReference type="HAMAP" id="MF_00009">
    <property type="entry name" value="Endoribonucl_YbeY"/>
    <property type="match status" value="1"/>
</dbReference>